<feature type="transmembrane region" description="Helical" evidence="1">
    <location>
        <begin position="21"/>
        <end position="40"/>
    </location>
</feature>
<accession>A0A2G5CRA6</accession>
<keyword evidence="1" id="KW-0472">Membrane</keyword>
<evidence type="ECO:0000313" key="3">
    <source>
        <dbReference type="Proteomes" id="UP000230069"/>
    </source>
</evidence>
<dbReference type="EMBL" id="KZ305057">
    <property type="protein sequence ID" value="PIA33835.1"/>
    <property type="molecule type" value="Genomic_DNA"/>
</dbReference>
<protein>
    <submittedName>
        <fullName evidence="2">Uncharacterized protein</fullName>
    </submittedName>
</protein>
<dbReference type="Proteomes" id="UP000230069">
    <property type="component" value="Unassembled WGS sequence"/>
</dbReference>
<gene>
    <name evidence="2" type="ORF">AQUCO_04000125v1</name>
</gene>
<keyword evidence="1" id="KW-0812">Transmembrane</keyword>
<name>A0A2G5CRA6_AQUCA</name>
<keyword evidence="1" id="KW-1133">Transmembrane helix</keyword>
<feature type="transmembrane region" description="Helical" evidence="1">
    <location>
        <begin position="46"/>
        <end position="64"/>
    </location>
</feature>
<keyword evidence="3" id="KW-1185">Reference proteome</keyword>
<evidence type="ECO:0000313" key="2">
    <source>
        <dbReference type="EMBL" id="PIA33835.1"/>
    </source>
</evidence>
<reference evidence="2 3" key="1">
    <citation type="submission" date="2017-09" db="EMBL/GenBank/DDBJ databases">
        <title>WGS assembly of Aquilegia coerulea Goldsmith.</title>
        <authorList>
            <person name="Hodges S."/>
            <person name="Kramer E."/>
            <person name="Nordborg M."/>
            <person name="Tomkins J."/>
            <person name="Borevitz J."/>
            <person name="Derieg N."/>
            <person name="Yan J."/>
            <person name="Mihaltcheva S."/>
            <person name="Hayes R.D."/>
            <person name="Rokhsar D."/>
        </authorList>
    </citation>
    <scope>NUCLEOTIDE SEQUENCE [LARGE SCALE GENOMIC DNA]</scope>
    <source>
        <strain evidence="3">cv. Goldsmith</strain>
    </source>
</reference>
<proteinExistence type="predicted"/>
<dbReference type="AlphaFoldDB" id="A0A2G5CRA6"/>
<organism evidence="2 3">
    <name type="scientific">Aquilegia coerulea</name>
    <name type="common">Rocky mountain columbine</name>
    <dbReference type="NCBI Taxonomy" id="218851"/>
    <lineage>
        <taxon>Eukaryota</taxon>
        <taxon>Viridiplantae</taxon>
        <taxon>Streptophyta</taxon>
        <taxon>Embryophyta</taxon>
        <taxon>Tracheophyta</taxon>
        <taxon>Spermatophyta</taxon>
        <taxon>Magnoliopsida</taxon>
        <taxon>Ranunculales</taxon>
        <taxon>Ranunculaceae</taxon>
        <taxon>Thalictroideae</taxon>
        <taxon>Aquilegia</taxon>
    </lineage>
</organism>
<sequence length="73" mass="8356">MTNLYLSKTSTTTKIRVLLHGLLLQSTTKTLVFLLITYSYQGHLTFIKYFYLFALPCILHTISCNTTTTITAY</sequence>
<evidence type="ECO:0000256" key="1">
    <source>
        <dbReference type="SAM" id="Phobius"/>
    </source>
</evidence>
<dbReference type="InParanoid" id="A0A2G5CRA6"/>